<sequence length="44" mass="5017">MQSVSKSRRHNLFGKQKAKISTSISQSKVWHSTINRLSCIIENS</sequence>
<protein>
    <submittedName>
        <fullName evidence="1">Alpha-mannosidase</fullName>
    </submittedName>
</protein>
<accession>A0A2P2MM49</accession>
<reference evidence="1" key="1">
    <citation type="submission" date="2018-02" db="EMBL/GenBank/DDBJ databases">
        <title>Rhizophora mucronata_Transcriptome.</title>
        <authorList>
            <person name="Meera S.P."/>
            <person name="Sreeshan A."/>
            <person name="Augustine A."/>
        </authorList>
    </citation>
    <scope>NUCLEOTIDE SEQUENCE</scope>
    <source>
        <tissue evidence="1">Leaf</tissue>
    </source>
</reference>
<dbReference type="EMBL" id="GGEC01050786">
    <property type="protein sequence ID" value="MBX31270.1"/>
    <property type="molecule type" value="Transcribed_RNA"/>
</dbReference>
<name>A0A2P2MM49_RHIMU</name>
<dbReference type="AlphaFoldDB" id="A0A2P2MM49"/>
<proteinExistence type="predicted"/>
<evidence type="ECO:0000313" key="1">
    <source>
        <dbReference type="EMBL" id="MBX31270.1"/>
    </source>
</evidence>
<organism evidence="1">
    <name type="scientific">Rhizophora mucronata</name>
    <name type="common">Asiatic mangrove</name>
    <dbReference type="NCBI Taxonomy" id="61149"/>
    <lineage>
        <taxon>Eukaryota</taxon>
        <taxon>Viridiplantae</taxon>
        <taxon>Streptophyta</taxon>
        <taxon>Embryophyta</taxon>
        <taxon>Tracheophyta</taxon>
        <taxon>Spermatophyta</taxon>
        <taxon>Magnoliopsida</taxon>
        <taxon>eudicotyledons</taxon>
        <taxon>Gunneridae</taxon>
        <taxon>Pentapetalae</taxon>
        <taxon>rosids</taxon>
        <taxon>fabids</taxon>
        <taxon>Malpighiales</taxon>
        <taxon>Rhizophoraceae</taxon>
        <taxon>Rhizophora</taxon>
    </lineage>
</organism>